<keyword evidence="3" id="KW-1185">Reference proteome</keyword>
<feature type="compositionally biased region" description="Polar residues" evidence="1">
    <location>
        <begin position="254"/>
        <end position="267"/>
    </location>
</feature>
<evidence type="ECO:0000313" key="3">
    <source>
        <dbReference type="Proteomes" id="UP001161247"/>
    </source>
</evidence>
<dbReference type="Proteomes" id="UP001161247">
    <property type="component" value="Chromosome 2"/>
</dbReference>
<dbReference type="EMBL" id="OX459119">
    <property type="protein sequence ID" value="CAI9094848.1"/>
    <property type="molecule type" value="Genomic_DNA"/>
</dbReference>
<feature type="region of interest" description="Disordered" evidence="1">
    <location>
        <begin position="16"/>
        <end position="37"/>
    </location>
</feature>
<evidence type="ECO:0000313" key="2">
    <source>
        <dbReference type="EMBL" id="CAI9094848.1"/>
    </source>
</evidence>
<dbReference type="AlphaFoldDB" id="A0AAV1CIE1"/>
<accession>A0AAV1CIE1</accession>
<protein>
    <submittedName>
        <fullName evidence="2">OLC1v1030654C1</fullName>
    </submittedName>
</protein>
<proteinExistence type="predicted"/>
<reference evidence="2" key="1">
    <citation type="submission" date="2023-03" db="EMBL/GenBank/DDBJ databases">
        <authorList>
            <person name="Julca I."/>
        </authorList>
    </citation>
    <scope>NUCLEOTIDE SEQUENCE</scope>
</reference>
<sequence length="267" mass="29221">MFGGLSKDMEADVNGFQESLDLQSEYGESTSSEEQQCHSTILKVELVEATETALSSIEDGLKDMVKDQPDRSLIDHDQIRHSCPSHQILSSLPLEHQEQCCLNSAGVDFAATSKMKVSSIEDSSRNVFQDQKNESSDDSCVRQSGCIADITSDFSNINHKEQGRLIMLDSDETKDTSPTIDGMSKGSICNGRQHGESASSASVSSQFIQQDKNRFMRLGIDQAETNTTTSLMAGDVSTKLICNDDDQTRRLDSSAGSVSLEQSDQDR</sequence>
<gene>
    <name evidence="2" type="ORF">OLC1_LOCUS5936</name>
</gene>
<organism evidence="2 3">
    <name type="scientific">Oldenlandia corymbosa var. corymbosa</name>
    <dbReference type="NCBI Taxonomy" id="529605"/>
    <lineage>
        <taxon>Eukaryota</taxon>
        <taxon>Viridiplantae</taxon>
        <taxon>Streptophyta</taxon>
        <taxon>Embryophyta</taxon>
        <taxon>Tracheophyta</taxon>
        <taxon>Spermatophyta</taxon>
        <taxon>Magnoliopsida</taxon>
        <taxon>eudicotyledons</taxon>
        <taxon>Gunneridae</taxon>
        <taxon>Pentapetalae</taxon>
        <taxon>asterids</taxon>
        <taxon>lamiids</taxon>
        <taxon>Gentianales</taxon>
        <taxon>Rubiaceae</taxon>
        <taxon>Rubioideae</taxon>
        <taxon>Spermacoceae</taxon>
        <taxon>Hedyotis-Oldenlandia complex</taxon>
        <taxon>Oldenlandia</taxon>
    </lineage>
</organism>
<feature type="region of interest" description="Disordered" evidence="1">
    <location>
        <begin position="248"/>
        <end position="267"/>
    </location>
</feature>
<evidence type="ECO:0000256" key="1">
    <source>
        <dbReference type="SAM" id="MobiDB-lite"/>
    </source>
</evidence>
<feature type="region of interest" description="Disordered" evidence="1">
    <location>
        <begin position="172"/>
        <end position="206"/>
    </location>
</feature>
<name>A0AAV1CIE1_OLDCO</name>